<name>A0A4R1LP42_9SPHI</name>
<dbReference type="AlphaFoldDB" id="A0A4R1LP42"/>
<dbReference type="EMBL" id="SMGO01000003">
    <property type="protein sequence ID" value="TCK80838.1"/>
    <property type="molecule type" value="Genomic_DNA"/>
</dbReference>
<protein>
    <submittedName>
        <fullName evidence="1">Uncharacterized protein</fullName>
    </submittedName>
</protein>
<organism evidence="1 2">
    <name type="scientific">Albibacterium bauzanense</name>
    <dbReference type="NCBI Taxonomy" id="653929"/>
    <lineage>
        <taxon>Bacteria</taxon>
        <taxon>Pseudomonadati</taxon>
        <taxon>Bacteroidota</taxon>
        <taxon>Sphingobacteriia</taxon>
        <taxon>Sphingobacteriales</taxon>
        <taxon>Sphingobacteriaceae</taxon>
        <taxon>Albibacterium</taxon>
    </lineage>
</organism>
<evidence type="ECO:0000313" key="1">
    <source>
        <dbReference type="EMBL" id="TCK80838.1"/>
    </source>
</evidence>
<accession>A0A4R1LP42</accession>
<proteinExistence type="predicted"/>
<keyword evidence="2" id="KW-1185">Reference proteome</keyword>
<dbReference type="Proteomes" id="UP000294616">
    <property type="component" value="Unassembled WGS sequence"/>
</dbReference>
<comment type="caution">
    <text evidence="1">The sequence shown here is derived from an EMBL/GenBank/DDBJ whole genome shotgun (WGS) entry which is preliminary data.</text>
</comment>
<evidence type="ECO:0000313" key="2">
    <source>
        <dbReference type="Proteomes" id="UP000294616"/>
    </source>
</evidence>
<gene>
    <name evidence="1" type="ORF">C8N28_2592</name>
</gene>
<sequence>MLQLITNRVVCIKIPNISIHKTIFHQKQINYFEIIMNWTMKIYIGG</sequence>
<reference evidence="1 2" key="1">
    <citation type="submission" date="2019-03" db="EMBL/GenBank/DDBJ databases">
        <title>Genomic Encyclopedia of Archaeal and Bacterial Type Strains, Phase II (KMG-II): from individual species to whole genera.</title>
        <authorList>
            <person name="Goeker M."/>
        </authorList>
    </citation>
    <scope>NUCLEOTIDE SEQUENCE [LARGE SCALE GENOMIC DNA]</scope>
    <source>
        <strain evidence="1 2">DSM 22554</strain>
    </source>
</reference>